<feature type="domain" description="Fido" evidence="1">
    <location>
        <begin position="115"/>
        <end position="272"/>
    </location>
</feature>
<dbReference type="PANTHER" id="PTHR13504:SF33">
    <property type="entry name" value="FIC FAMILY PROTEIN"/>
    <property type="match status" value="1"/>
</dbReference>
<dbReference type="Gene3D" id="1.10.3290.10">
    <property type="entry name" value="Fido-like domain"/>
    <property type="match status" value="1"/>
</dbReference>
<dbReference type="InterPro" id="IPR040198">
    <property type="entry name" value="Fido_containing"/>
</dbReference>
<name>A0ABU0YET6_9PROT</name>
<evidence type="ECO:0000313" key="3">
    <source>
        <dbReference type="Proteomes" id="UP001230156"/>
    </source>
</evidence>
<proteinExistence type="predicted"/>
<reference evidence="3" key="1">
    <citation type="submission" date="2023-08" db="EMBL/GenBank/DDBJ databases">
        <title>Rhodospirillaceae gen. nov., a novel taxon isolated from the Yangtze River Yuezi River estuary sludge.</title>
        <authorList>
            <person name="Ruan L."/>
        </authorList>
    </citation>
    <scope>NUCLEOTIDE SEQUENCE [LARGE SCALE GENOMIC DNA]</scope>
    <source>
        <strain evidence="3">R-7</strain>
    </source>
</reference>
<comment type="caution">
    <text evidence="2">The sequence shown here is derived from an EMBL/GenBank/DDBJ whole genome shotgun (WGS) entry which is preliminary data.</text>
</comment>
<gene>
    <name evidence="2" type="ORF">Q8A70_01060</name>
</gene>
<dbReference type="SUPFAM" id="SSF140931">
    <property type="entry name" value="Fic-like"/>
    <property type="match status" value="1"/>
</dbReference>
<dbReference type="Proteomes" id="UP001230156">
    <property type="component" value="Unassembled WGS sequence"/>
</dbReference>
<evidence type="ECO:0000259" key="1">
    <source>
        <dbReference type="PROSITE" id="PS51459"/>
    </source>
</evidence>
<dbReference type="InterPro" id="IPR036597">
    <property type="entry name" value="Fido-like_dom_sf"/>
</dbReference>
<sequence>MIMYIWERKDWPDFTWRADRIVGKLTAVRHAQGRLLGRMEGLGFRLKQEAQLQTLTQDVIKSSEIEGERLDADQVRSSIARRLGMNVAGLVAADRNVEGVVEMMLDATQNFDRPLTFKRLFDWHGALFPTGRSGMSRIRVGAWRDDADGPMRVVSGPIGRERVHYQAPPAERVAAEMKRFLRWFNADSEIDPVLKSGLAHFRFVTIHPFEDGNGRIARAIADLALTRSEASPQRFYSMSSRIQQERKAYYDVLEQSQRGTLDITRWLDWFLDCLGRALSDSNATLSGTMRKAKFWERFAKAGLNARQIKVLGRMLDGFEGKMTSSKWAKLAKSSQDTANRDIQDLIEKGALKRGAAGGRSTSYELDL</sequence>
<dbReference type="EMBL" id="JAUYVI010000001">
    <property type="protein sequence ID" value="MDQ7246228.1"/>
    <property type="molecule type" value="Genomic_DNA"/>
</dbReference>
<organism evidence="2 3">
    <name type="scientific">Dongia sedimenti</name>
    <dbReference type="NCBI Taxonomy" id="3064282"/>
    <lineage>
        <taxon>Bacteria</taxon>
        <taxon>Pseudomonadati</taxon>
        <taxon>Pseudomonadota</taxon>
        <taxon>Alphaproteobacteria</taxon>
        <taxon>Rhodospirillales</taxon>
        <taxon>Dongiaceae</taxon>
        <taxon>Dongia</taxon>
    </lineage>
</organism>
<dbReference type="InterPro" id="IPR036388">
    <property type="entry name" value="WH-like_DNA-bd_sf"/>
</dbReference>
<dbReference type="InterPro" id="IPR003812">
    <property type="entry name" value="Fido"/>
</dbReference>
<accession>A0ABU0YET6</accession>
<dbReference type="Pfam" id="PF13776">
    <property type="entry name" value="DUF4172"/>
    <property type="match status" value="1"/>
</dbReference>
<dbReference type="RefSeq" id="WP_379954248.1">
    <property type="nucleotide sequence ID" value="NZ_JAUYVI010000001.1"/>
</dbReference>
<dbReference type="Gene3D" id="1.10.10.10">
    <property type="entry name" value="Winged helix-like DNA-binding domain superfamily/Winged helix DNA-binding domain"/>
    <property type="match status" value="1"/>
</dbReference>
<protein>
    <submittedName>
        <fullName evidence="2">Fic family protein</fullName>
    </submittedName>
</protein>
<dbReference type="Pfam" id="PF02661">
    <property type="entry name" value="Fic"/>
    <property type="match status" value="1"/>
</dbReference>
<keyword evidence="3" id="KW-1185">Reference proteome</keyword>
<dbReference type="InterPro" id="IPR025230">
    <property type="entry name" value="DUF4172"/>
</dbReference>
<evidence type="ECO:0000313" key="2">
    <source>
        <dbReference type="EMBL" id="MDQ7246228.1"/>
    </source>
</evidence>
<dbReference type="PANTHER" id="PTHR13504">
    <property type="entry name" value="FIDO DOMAIN-CONTAINING PROTEIN DDB_G0283145"/>
    <property type="match status" value="1"/>
</dbReference>
<dbReference type="PROSITE" id="PS51459">
    <property type="entry name" value="FIDO"/>
    <property type="match status" value="1"/>
</dbReference>